<proteinExistence type="predicted"/>
<name>A0AAV7T343_PLEWA</name>
<organism evidence="1 2">
    <name type="scientific">Pleurodeles waltl</name>
    <name type="common">Iberian ribbed newt</name>
    <dbReference type="NCBI Taxonomy" id="8319"/>
    <lineage>
        <taxon>Eukaryota</taxon>
        <taxon>Metazoa</taxon>
        <taxon>Chordata</taxon>
        <taxon>Craniata</taxon>
        <taxon>Vertebrata</taxon>
        <taxon>Euteleostomi</taxon>
        <taxon>Amphibia</taxon>
        <taxon>Batrachia</taxon>
        <taxon>Caudata</taxon>
        <taxon>Salamandroidea</taxon>
        <taxon>Salamandridae</taxon>
        <taxon>Pleurodelinae</taxon>
        <taxon>Pleurodeles</taxon>
    </lineage>
</organism>
<reference evidence="1" key="1">
    <citation type="journal article" date="2022" name="bioRxiv">
        <title>Sequencing and chromosome-scale assembly of the giantPleurodeles waltlgenome.</title>
        <authorList>
            <person name="Brown T."/>
            <person name="Elewa A."/>
            <person name="Iarovenko S."/>
            <person name="Subramanian E."/>
            <person name="Araus A.J."/>
            <person name="Petzold A."/>
            <person name="Susuki M."/>
            <person name="Suzuki K.-i.T."/>
            <person name="Hayashi T."/>
            <person name="Toyoda A."/>
            <person name="Oliveira C."/>
            <person name="Osipova E."/>
            <person name="Leigh N.D."/>
            <person name="Simon A."/>
            <person name="Yun M.H."/>
        </authorList>
    </citation>
    <scope>NUCLEOTIDE SEQUENCE</scope>
    <source>
        <strain evidence="1">20211129_DDA</strain>
        <tissue evidence="1">Liver</tissue>
    </source>
</reference>
<dbReference type="EMBL" id="JANPWB010000007">
    <property type="protein sequence ID" value="KAJ1170661.1"/>
    <property type="molecule type" value="Genomic_DNA"/>
</dbReference>
<evidence type="ECO:0000313" key="2">
    <source>
        <dbReference type="Proteomes" id="UP001066276"/>
    </source>
</evidence>
<dbReference type="AlphaFoldDB" id="A0AAV7T343"/>
<gene>
    <name evidence="1" type="ORF">NDU88_002534</name>
</gene>
<accession>A0AAV7T343</accession>
<dbReference type="Proteomes" id="UP001066276">
    <property type="component" value="Chromosome 4_1"/>
</dbReference>
<sequence length="101" mass="11827">MPKRGAYLCTFTKEGIEQPEFVVIYTCPWRSTDRRHEYQHIFMESCTCPPNALLQGQWRCSAVPRACQDRTFLRLPDGLQYFHYLYINGRLSAGNITFVSE</sequence>
<evidence type="ECO:0000313" key="1">
    <source>
        <dbReference type="EMBL" id="KAJ1170661.1"/>
    </source>
</evidence>
<protein>
    <submittedName>
        <fullName evidence="1">Uncharacterized protein</fullName>
    </submittedName>
</protein>
<comment type="caution">
    <text evidence="1">The sequence shown here is derived from an EMBL/GenBank/DDBJ whole genome shotgun (WGS) entry which is preliminary data.</text>
</comment>
<keyword evidence="2" id="KW-1185">Reference proteome</keyword>